<dbReference type="Proteomes" id="UP000219338">
    <property type="component" value="Unassembled WGS sequence"/>
</dbReference>
<name>A0A284R413_ARMOS</name>
<accession>A0A284R413</accession>
<evidence type="ECO:0000313" key="2">
    <source>
        <dbReference type="Proteomes" id="UP000219338"/>
    </source>
</evidence>
<dbReference type="AlphaFoldDB" id="A0A284R413"/>
<dbReference type="EMBL" id="FUEG01000004">
    <property type="protein sequence ID" value="SJL03448.1"/>
    <property type="molecule type" value="Genomic_DNA"/>
</dbReference>
<protein>
    <submittedName>
        <fullName evidence="1">Uncharacterized protein</fullName>
    </submittedName>
</protein>
<evidence type="ECO:0000313" key="1">
    <source>
        <dbReference type="EMBL" id="SJL03448.1"/>
    </source>
</evidence>
<organism evidence="1 2">
    <name type="scientific">Armillaria ostoyae</name>
    <name type="common">Armillaria root rot fungus</name>
    <dbReference type="NCBI Taxonomy" id="47428"/>
    <lineage>
        <taxon>Eukaryota</taxon>
        <taxon>Fungi</taxon>
        <taxon>Dikarya</taxon>
        <taxon>Basidiomycota</taxon>
        <taxon>Agaricomycotina</taxon>
        <taxon>Agaricomycetes</taxon>
        <taxon>Agaricomycetidae</taxon>
        <taxon>Agaricales</taxon>
        <taxon>Marasmiineae</taxon>
        <taxon>Physalacriaceae</taxon>
        <taxon>Armillaria</taxon>
    </lineage>
</organism>
<reference evidence="2" key="1">
    <citation type="journal article" date="2017" name="Nat. Ecol. Evol.">
        <title>Genome expansion and lineage-specific genetic innovations in the forest pathogenic fungi Armillaria.</title>
        <authorList>
            <person name="Sipos G."/>
            <person name="Prasanna A.N."/>
            <person name="Walter M.C."/>
            <person name="O'Connor E."/>
            <person name="Balint B."/>
            <person name="Krizsan K."/>
            <person name="Kiss B."/>
            <person name="Hess J."/>
            <person name="Varga T."/>
            <person name="Slot J."/>
            <person name="Riley R."/>
            <person name="Boka B."/>
            <person name="Rigling D."/>
            <person name="Barry K."/>
            <person name="Lee J."/>
            <person name="Mihaltcheva S."/>
            <person name="LaButti K."/>
            <person name="Lipzen A."/>
            <person name="Waldron R."/>
            <person name="Moloney N.M."/>
            <person name="Sperisen C."/>
            <person name="Kredics L."/>
            <person name="Vagvoelgyi C."/>
            <person name="Patrignani A."/>
            <person name="Fitzpatrick D."/>
            <person name="Nagy I."/>
            <person name="Doyle S."/>
            <person name="Anderson J.B."/>
            <person name="Grigoriev I.V."/>
            <person name="Gueldener U."/>
            <person name="Muensterkoetter M."/>
            <person name="Nagy L.G."/>
        </authorList>
    </citation>
    <scope>NUCLEOTIDE SEQUENCE [LARGE SCALE GENOMIC DNA]</scope>
    <source>
        <strain evidence="2">C18/9</strain>
    </source>
</reference>
<sequence>MSACSYLRKTRSCSFPSTGPQLHYLPLYATPKQKEGLYE</sequence>
<keyword evidence="2" id="KW-1185">Reference proteome</keyword>
<proteinExistence type="predicted"/>
<gene>
    <name evidence="1" type="ORF">ARMOST_06803</name>
</gene>